<comment type="caution">
    <text evidence="2">The sequence shown here is derived from an EMBL/GenBank/DDBJ whole genome shotgun (WGS) entry which is preliminary data.</text>
</comment>
<dbReference type="Proteomes" id="UP000034137">
    <property type="component" value="Unassembled WGS sequence"/>
</dbReference>
<dbReference type="Pfam" id="PF12705">
    <property type="entry name" value="PDDEXK_1"/>
    <property type="match status" value="1"/>
</dbReference>
<feature type="domain" description="PD-(D/E)XK endonuclease-like" evidence="1">
    <location>
        <begin position="7"/>
        <end position="180"/>
    </location>
</feature>
<organism evidence="2 3">
    <name type="scientific">Candidatus Falkowbacteria bacterium GW2011_GWF2_39_8</name>
    <dbReference type="NCBI Taxonomy" id="1618642"/>
    <lineage>
        <taxon>Bacteria</taxon>
        <taxon>Candidatus Falkowiibacteriota</taxon>
    </lineage>
</organism>
<keyword evidence="2" id="KW-0547">Nucleotide-binding</keyword>
<dbReference type="InterPro" id="IPR011335">
    <property type="entry name" value="Restrct_endonuc-II-like"/>
</dbReference>
<proteinExistence type="predicted"/>
<evidence type="ECO:0000313" key="3">
    <source>
        <dbReference type="Proteomes" id="UP000034137"/>
    </source>
</evidence>
<dbReference type="Gene3D" id="3.90.320.10">
    <property type="match status" value="1"/>
</dbReference>
<dbReference type="EMBL" id="LBXO01000010">
    <property type="protein sequence ID" value="KKR33336.1"/>
    <property type="molecule type" value="Genomic_DNA"/>
</dbReference>
<dbReference type="AlphaFoldDB" id="A0A0G0Q7M8"/>
<reference evidence="2 3" key="1">
    <citation type="journal article" date="2015" name="Nature">
        <title>rRNA introns, odd ribosomes, and small enigmatic genomes across a large radiation of phyla.</title>
        <authorList>
            <person name="Brown C.T."/>
            <person name="Hug L.A."/>
            <person name="Thomas B.C."/>
            <person name="Sharon I."/>
            <person name="Castelle C.J."/>
            <person name="Singh A."/>
            <person name="Wilkins M.J."/>
            <person name="Williams K.H."/>
            <person name="Banfield J.F."/>
        </authorList>
    </citation>
    <scope>NUCLEOTIDE SEQUENCE [LARGE SCALE GENOMIC DNA]</scope>
</reference>
<dbReference type="GO" id="GO:0004386">
    <property type="term" value="F:helicase activity"/>
    <property type="evidence" value="ECO:0007669"/>
    <property type="project" value="UniProtKB-KW"/>
</dbReference>
<dbReference type="SUPFAM" id="SSF52980">
    <property type="entry name" value="Restriction endonuclease-like"/>
    <property type="match status" value="1"/>
</dbReference>
<name>A0A0G0Q7M8_9BACT</name>
<dbReference type="InterPro" id="IPR038726">
    <property type="entry name" value="PDDEXK_AddAB-type"/>
</dbReference>
<keyword evidence="2" id="KW-0378">Hydrolase</keyword>
<protein>
    <submittedName>
        <fullName evidence="2">UvrD/REP helicase</fullName>
    </submittedName>
</protein>
<evidence type="ECO:0000313" key="2">
    <source>
        <dbReference type="EMBL" id="KKR33336.1"/>
    </source>
</evidence>
<accession>A0A0G0Q7M8</accession>
<dbReference type="InterPro" id="IPR011604">
    <property type="entry name" value="PDDEXK-like_dom_sf"/>
</dbReference>
<keyword evidence="2" id="KW-0067">ATP-binding</keyword>
<gene>
    <name evidence="2" type="ORF">UT64_C0010G0010</name>
</gene>
<evidence type="ECO:0000259" key="1">
    <source>
        <dbReference type="Pfam" id="PF12705"/>
    </source>
</evidence>
<keyword evidence="2" id="KW-0347">Helicase</keyword>
<sequence length="184" mass="21756">MDEILKFYEESWLDDWYNSNKQKEEYREKGKSILAEFYRLNKEGWPDNQLTEKGFSLKIRSGSEIHTLRGTIDRIDNLSDKKIKIIDYKTGNPKDKLTFNEKEQLLIYQLAAEEVFKEQVGALAFYYLENNQEIEFKATQADLDKVREKIVGTIEEIKQGDFTATPSPLCRYCDFFDICEFRKS</sequence>